<name>A0A9P5VMD3_9FUNG</name>
<feature type="signal peptide" evidence="2">
    <location>
        <begin position="1"/>
        <end position="21"/>
    </location>
</feature>
<dbReference type="PANTHER" id="PTHR20910:SF1">
    <property type="entry name" value="SUPEROXIDE DISMUTASE COPPER_ZINC BINDING DOMAIN-CONTAINING PROTEIN"/>
    <property type="match status" value="1"/>
</dbReference>
<comment type="caution">
    <text evidence="4">The sequence shown here is derived from an EMBL/GenBank/DDBJ whole genome shotgun (WGS) entry which is preliminary data.</text>
</comment>
<dbReference type="InterPro" id="IPR053257">
    <property type="entry name" value="Cu-only_SOD"/>
</dbReference>
<protein>
    <recommendedName>
        <fullName evidence="3">Superoxide dismutase copper/zinc binding domain-containing protein</fullName>
    </recommendedName>
</protein>
<keyword evidence="2" id="KW-0732">Signal</keyword>
<dbReference type="InterPro" id="IPR036423">
    <property type="entry name" value="SOD-like_Cu/Zn_dom_sf"/>
</dbReference>
<dbReference type="GO" id="GO:0046872">
    <property type="term" value="F:metal ion binding"/>
    <property type="evidence" value="ECO:0007669"/>
    <property type="project" value="InterPro"/>
</dbReference>
<dbReference type="GO" id="GO:0006801">
    <property type="term" value="P:superoxide metabolic process"/>
    <property type="evidence" value="ECO:0007669"/>
    <property type="project" value="InterPro"/>
</dbReference>
<feature type="domain" description="Superoxide dismutase copper/zinc binding" evidence="3">
    <location>
        <begin position="71"/>
        <end position="167"/>
    </location>
</feature>
<dbReference type="InterPro" id="IPR001424">
    <property type="entry name" value="SOD_Cu_Zn_dom"/>
</dbReference>
<proteinExistence type="predicted"/>
<dbReference type="PANTHER" id="PTHR20910">
    <property type="entry name" value="AGAP001623-PA"/>
    <property type="match status" value="1"/>
</dbReference>
<sequence length="249" mass="25610">MILKTSSALCIAVLCMTGGHAQLVVPDSNTLVATIDMNNIKALFTFTPVIKGTGAVVDIDVTAGLSKKVALSPSKGFEYHVHVNPVGPNNDCMATGGHLDPMNAGATKCDPTKPESCQEGDLSGKHGELKATESGEIKTRYIDHQLRFDGATTTIAGRSIVIHNNGTRVACGNIVPYDKATSQSASGGASTNLEDQSASGGASTNLADQNAEGRQSISGASGSRCEYGGVNGGHALVALGVVASWMMMM</sequence>
<dbReference type="AlphaFoldDB" id="A0A9P5VMD3"/>
<dbReference type="EMBL" id="JAAAUY010000276">
    <property type="protein sequence ID" value="KAF9332183.1"/>
    <property type="molecule type" value="Genomic_DNA"/>
</dbReference>
<evidence type="ECO:0000313" key="4">
    <source>
        <dbReference type="EMBL" id="KAF9332183.1"/>
    </source>
</evidence>
<accession>A0A9P5VMD3</accession>
<reference evidence="4" key="1">
    <citation type="journal article" date="2020" name="Fungal Divers.">
        <title>Resolving the Mortierellaceae phylogeny through synthesis of multi-gene phylogenetics and phylogenomics.</title>
        <authorList>
            <person name="Vandepol N."/>
            <person name="Liber J."/>
            <person name="Desiro A."/>
            <person name="Na H."/>
            <person name="Kennedy M."/>
            <person name="Barry K."/>
            <person name="Grigoriev I.V."/>
            <person name="Miller A.N."/>
            <person name="O'Donnell K."/>
            <person name="Stajich J.E."/>
            <person name="Bonito G."/>
        </authorList>
    </citation>
    <scope>NUCLEOTIDE SEQUENCE</scope>
    <source>
        <strain evidence="4">NVP1</strain>
    </source>
</reference>
<keyword evidence="5" id="KW-1185">Reference proteome</keyword>
<evidence type="ECO:0000259" key="3">
    <source>
        <dbReference type="Pfam" id="PF00080"/>
    </source>
</evidence>
<organism evidence="4 5">
    <name type="scientific">Podila minutissima</name>
    <dbReference type="NCBI Taxonomy" id="64525"/>
    <lineage>
        <taxon>Eukaryota</taxon>
        <taxon>Fungi</taxon>
        <taxon>Fungi incertae sedis</taxon>
        <taxon>Mucoromycota</taxon>
        <taxon>Mortierellomycotina</taxon>
        <taxon>Mortierellomycetes</taxon>
        <taxon>Mortierellales</taxon>
        <taxon>Mortierellaceae</taxon>
        <taxon>Podila</taxon>
    </lineage>
</organism>
<gene>
    <name evidence="4" type="ORF">BG006_004948</name>
</gene>
<dbReference type="Gene3D" id="2.60.40.200">
    <property type="entry name" value="Superoxide dismutase, copper/zinc binding domain"/>
    <property type="match status" value="1"/>
</dbReference>
<evidence type="ECO:0000256" key="1">
    <source>
        <dbReference type="SAM" id="MobiDB-lite"/>
    </source>
</evidence>
<evidence type="ECO:0000313" key="5">
    <source>
        <dbReference type="Proteomes" id="UP000696485"/>
    </source>
</evidence>
<feature type="compositionally biased region" description="Polar residues" evidence="1">
    <location>
        <begin position="192"/>
        <end position="221"/>
    </location>
</feature>
<evidence type="ECO:0000256" key="2">
    <source>
        <dbReference type="SAM" id="SignalP"/>
    </source>
</evidence>
<dbReference type="SUPFAM" id="SSF49329">
    <property type="entry name" value="Cu,Zn superoxide dismutase-like"/>
    <property type="match status" value="1"/>
</dbReference>
<feature type="chain" id="PRO_5040474665" description="Superoxide dismutase copper/zinc binding domain-containing protein" evidence="2">
    <location>
        <begin position="22"/>
        <end position="249"/>
    </location>
</feature>
<feature type="region of interest" description="Disordered" evidence="1">
    <location>
        <begin position="110"/>
        <end position="129"/>
    </location>
</feature>
<feature type="region of interest" description="Disordered" evidence="1">
    <location>
        <begin position="182"/>
        <end position="221"/>
    </location>
</feature>
<dbReference type="Pfam" id="PF00080">
    <property type="entry name" value="Sod_Cu"/>
    <property type="match status" value="1"/>
</dbReference>
<feature type="compositionally biased region" description="Low complexity" evidence="1">
    <location>
        <begin position="182"/>
        <end position="191"/>
    </location>
</feature>
<dbReference type="Proteomes" id="UP000696485">
    <property type="component" value="Unassembled WGS sequence"/>
</dbReference>